<gene>
    <name evidence="2" type="ORF">SCARUB_00837</name>
</gene>
<evidence type="ECO:0000256" key="1">
    <source>
        <dbReference type="SAM" id="MobiDB-lite"/>
    </source>
</evidence>
<feature type="compositionally biased region" description="Basic and acidic residues" evidence="1">
    <location>
        <begin position="57"/>
        <end position="74"/>
    </location>
</feature>
<sequence>MLHNFTARYTKIDAGYIGQLVEWPEVITEGKNIEECREMLRDVLNEMILAYQQQEKEIPQGKSGDTEIGGHSEIEIGGNRGTQIGGHYTYLIDS</sequence>
<evidence type="ECO:0000313" key="3">
    <source>
        <dbReference type="Proteomes" id="UP000094056"/>
    </source>
</evidence>
<evidence type="ECO:0008006" key="4">
    <source>
        <dbReference type="Google" id="ProtNLM"/>
    </source>
</evidence>
<dbReference type="Pfam" id="PF21748">
    <property type="entry name" value="UPF0150"/>
    <property type="match status" value="1"/>
</dbReference>
<dbReference type="PATRIC" id="fig|1872076.5.peg.976"/>
<feature type="region of interest" description="Disordered" evidence="1">
    <location>
        <begin position="57"/>
        <end position="80"/>
    </location>
</feature>
<proteinExistence type="predicted"/>
<reference evidence="2 3" key="1">
    <citation type="submission" date="2016-07" db="EMBL/GenBank/DDBJ databases">
        <title>Draft genome of Scalindua rubra, obtained from a brine-seawater interface in the Red Sea, sheds light on salt adaptation in anammox bacteria.</title>
        <authorList>
            <person name="Speth D.R."/>
            <person name="Lagkouvardos I."/>
            <person name="Wang Y."/>
            <person name="Qian P.-Y."/>
            <person name="Dutilh B.E."/>
            <person name="Jetten M.S."/>
        </authorList>
    </citation>
    <scope>NUCLEOTIDE SEQUENCE [LARGE SCALE GENOMIC DNA]</scope>
    <source>
        <strain evidence="2">BSI-1</strain>
    </source>
</reference>
<dbReference type="Gene3D" id="3.30.160.250">
    <property type="match status" value="1"/>
</dbReference>
<dbReference type="Proteomes" id="UP000094056">
    <property type="component" value="Unassembled WGS sequence"/>
</dbReference>
<organism evidence="2 3">
    <name type="scientific">Candidatus Scalindua rubra</name>
    <dbReference type="NCBI Taxonomy" id="1872076"/>
    <lineage>
        <taxon>Bacteria</taxon>
        <taxon>Pseudomonadati</taxon>
        <taxon>Planctomycetota</taxon>
        <taxon>Candidatus Brocadiia</taxon>
        <taxon>Candidatus Brocadiales</taxon>
        <taxon>Candidatus Scalinduaceae</taxon>
        <taxon>Candidatus Scalindua</taxon>
    </lineage>
</organism>
<dbReference type="InterPro" id="IPR049389">
    <property type="entry name" value="TTHA0281-like"/>
</dbReference>
<accession>A0A1E3XGM1</accession>
<evidence type="ECO:0000313" key="2">
    <source>
        <dbReference type="EMBL" id="ODS34064.1"/>
    </source>
</evidence>
<comment type="caution">
    <text evidence="2">The sequence shown here is derived from an EMBL/GenBank/DDBJ whole genome shotgun (WGS) entry which is preliminary data.</text>
</comment>
<dbReference type="AlphaFoldDB" id="A0A1E3XGM1"/>
<name>A0A1E3XGM1_9BACT</name>
<dbReference type="SUPFAM" id="SSF143100">
    <property type="entry name" value="TTHA1013/TTHA0281-like"/>
    <property type="match status" value="1"/>
</dbReference>
<dbReference type="InterPro" id="IPR035069">
    <property type="entry name" value="TTHA1013/TTHA0281-like"/>
</dbReference>
<dbReference type="EMBL" id="MAYW01000014">
    <property type="protein sequence ID" value="ODS34064.1"/>
    <property type="molecule type" value="Genomic_DNA"/>
</dbReference>
<protein>
    <recommendedName>
        <fullName evidence="4">HicB-like antitoxin of toxin-antitoxin system domain-containing protein</fullName>
    </recommendedName>
</protein>